<sequence length="625" mass="73302">MPGTRNKRYADTMRTSIFRKKNLKRVLVREAATNTPTHNTHTLYIGSNPDKIQDDDRPIESKDQAPEKDIIRSEESKEKKQTKDIDRIEETMVIKSNQNGPQQDEHYSKKTELDGIDTEKKFVKNVDSGIDMGIKLVENKTTQFDVNENVLENVSKKEEQKSAKSQTINDKNIEKNSIDNVDPDRNSTYCTYTEISDVKQDRTEKDELGSTFEVCTSSIVKMIRKKKKAKRKEYLGEIIKGFEALPFHNTRLNAKETKIKVFEGKSKETLHNSGKGEKPGSVAEMGEIIDMPKGSLLSEMFAQDNKRLSENRCHKTKIQCVDSGIRLHDIKEVEQAERCIEYSSNSYIYLKKYLAALREKIKNKEQDHLERRRTKIEKLNSECEGQKCRYTVSQEEKDRIIKLFCEELEEETLKNLQTMKNKRKSRYKNIGKTKAYRQTEQYRKVDLLFLIQKFFRKNEFSAIFNLISQVDFFAQKEAKEKTQKYARTLFMKTEKGVKCTQNESNKSCLVCKPRFHDYLTINGRLQQEIIENTTLASRERIEYYGTEYTNNSVYTYNRETGMVKKIFDVNLSDQLSELKRYIKLKNVNPNEYKNLDHQLSLALMIIFLNRLESTPEEILQRFLYY</sequence>
<dbReference type="AlphaFoldDB" id="A0A1R1PJJ2"/>
<organism evidence="2 3">
    <name type="scientific">Zancudomyces culisetae</name>
    <name type="common">Gut fungus</name>
    <name type="synonym">Smittium culisetae</name>
    <dbReference type="NCBI Taxonomy" id="1213189"/>
    <lineage>
        <taxon>Eukaryota</taxon>
        <taxon>Fungi</taxon>
        <taxon>Fungi incertae sedis</taxon>
        <taxon>Zoopagomycota</taxon>
        <taxon>Kickxellomycotina</taxon>
        <taxon>Harpellomycetes</taxon>
        <taxon>Harpellales</taxon>
        <taxon>Legeriomycetaceae</taxon>
        <taxon>Zancudomyces</taxon>
    </lineage>
</organism>
<feature type="compositionally biased region" description="Low complexity" evidence="1">
    <location>
        <begin position="32"/>
        <end position="42"/>
    </location>
</feature>
<keyword evidence="3" id="KW-1185">Reference proteome</keyword>
<dbReference type="EMBL" id="LSSK01000965">
    <property type="protein sequence ID" value="OMH81138.1"/>
    <property type="molecule type" value="Genomic_DNA"/>
</dbReference>
<comment type="caution">
    <text evidence="2">The sequence shown here is derived from an EMBL/GenBank/DDBJ whole genome shotgun (WGS) entry which is preliminary data.</text>
</comment>
<name>A0A1R1PJJ2_ZANCU</name>
<accession>A0A1R1PJJ2</accession>
<gene>
    <name evidence="2" type="ORF">AX774_g5408</name>
</gene>
<dbReference type="Proteomes" id="UP000188320">
    <property type="component" value="Unassembled WGS sequence"/>
</dbReference>
<proteinExistence type="predicted"/>
<feature type="compositionally biased region" description="Basic and acidic residues" evidence="1">
    <location>
        <begin position="51"/>
        <end position="92"/>
    </location>
</feature>
<protein>
    <submittedName>
        <fullName evidence="2">Uncharacterized protein</fullName>
    </submittedName>
</protein>
<evidence type="ECO:0000256" key="1">
    <source>
        <dbReference type="SAM" id="MobiDB-lite"/>
    </source>
</evidence>
<reference evidence="3" key="1">
    <citation type="submission" date="2017-01" db="EMBL/GenBank/DDBJ databases">
        <authorList>
            <person name="Wang Y."/>
            <person name="White M."/>
            <person name="Kvist S."/>
            <person name="Moncalvo J.-M."/>
        </authorList>
    </citation>
    <scope>NUCLEOTIDE SEQUENCE [LARGE SCALE GENOMIC DNA]</scope>
    <source>
        <strain evidence="3">COL-18-3</strain>
    </source>
</reference>
<feature type="region of interest" description="Disordered" evidence="1">
    <location>
        <begin position="32"/>
        <end position="107"/>
    </location>
</feature>
<evidence type="ECO:0000313" key="3">
    <source>
        <dbReference type="Proteomes" id="UP000188320"/>
    </source>
</evidence>
<evidence type="ECO:0000313" key="2">
    <source>
        <dbReference type="EMBL" id="OMH81138.1"/>
    </source>
</evidence>